<dbReference type="Pfam" id="PF09335">
    <property type="entry name" value="VTT_dom"/>
    <property type="match status" value="1"/>
</dbReference>
<evidence type="ECO:0000256" key="1">
    <source>
        <dbReference type="ARBA" id="ARBA00004651"/>
    </source>
</evidence>
<keyword evidence="3 7" id="KW-1003">Cell membrane</keyword>
<evidence type="ECO:0000313" key="9">
    <source>
        <dbReference type="EMBL" id="GAA4914965.1"/>
    </source>
</evidence>
<keyword evidence="4 7" id="KW-0812">Transmembrane</keyword>
<dbReference type="InterPro" id="IPR032816">
    <property type="entry name" value="VTT_dom"/>
</dbReference>
<evidence type="ECO:0000256" key="2">
    <source>
        <dbReference type="ARBA" id="ARBA00010792"/>
    </source>
</evidence>
<name>A0ABP9FVM5_9MICC</name>
<dbReference type="RefSeq" id="WP_345476746.1">
    <property type="nucleotide sequence ID" value="NZ_BAABLW010000003.1"/>
</dbReference>
<comment type="caution">
    <text evidence="9">The sequence shown here is derived from an EMBL/GenBank/DDBJ whole genome shotgun (WGS) entry which is preliminary data.</text>
</comment>
<dbReference type="PANTHER" id="PTHR30353:SF15">
    <property type="entry name" value="INNER MEMBRANE PROTEIN YABI"/>
    <property type="match status" value="1"/>
</dbReference>
<evidence type="ECO:0000313" key="10">
    <source>
        <dbReference type="Proteomes" id="UP001500368"/>
    </source>
</evidence>
<evidence type="ECO:0000256" key="6">
    <source>
        <dbReference type="ARBA" id="ARBA00023136"/>
    </source>
</evidence>
<reference evidence="10" key="1">
    <citation type="journal article" date="2019" name="Int. J. Syst. Evol. Microbiol.">
        <title>The Global Catalogue of Microorganisms (GCM) 10K type strain sequencing project: providing services to taxonomists for standard genome sequencing and annotation.</title>
        <authorList>
            <consortium name="The Broad Institute Genomics Platform"/>
            <consortium name="The Broad Institute Genome Sequencing Center for Infectious Disease"/>
            <person name="Wu L."/>
            <person name="Ma J."/>
        </authorList>
    </citation>
    <scope>NUCLEOTIDE SEQUENCE [LARGE SCALE GENOMIC DNA]</scope>
    <source>
        <strain evidence="10">JCM 19129</strain>
    </source>
</reference>
<comment type="subcellular location">
    <subcellularLocation>
        <location evidence="1 7">Cell membrane</location>
        <topology evidence="1 7">Multi-pass membrane protein</topology>
    </subcellularLocation>
</comment>
<feature type="transmembrane region" description="Helical" evidence="7">
    <location>
        <begin position="135"/>
        <end position="165"/>
    </location>
</feature>
<keyword evidence="5 7" id="KW-1133">Transmembrane helix</keyword>
<dbReference type="PANTHER" id="PTHR30353">
    <property type="entry name" value="INNER MEMBRANE PROTEIN DEDA-RELATED"/>
    <property type="match status" value="1"/>
</dbReference>
<organism evidence="9 10">
    <name type="scientific">Nesterenkonia rhizosphaerae</name>
    <dbReference type="NCBI Taxonomy" id="1348272"/>
    <lineage>
        <taxon>Bacteria</taxon>
        <taxon>Bacillati</taxon>
        <taxon>Actinomycetota</taxon>
        <taxon>Actinomycetes</taxon>
        <taxon>Micrococcales</taxon>
        <taxon>Micrococcaceae</taxon>
        <taxon>Nesterenkonia</taxon>
    </lineage>
</organism>
<evidence type="ECO:0000259" key="8">
    <source>
        <dbReference type="Pfam" id="PF09335"/>
    </source>
</evidence>
<protein>
    <recommendedName>
        <fullName evidence="8">VTT domain-containing protein</fullName>
    </recommendedName>
</protein>
<evidence type="ECO:0000256" key="5">
    <source>
        <dbReference type="ARBA" id="ARBA00022989"/>
    </source>
</evidence>
<dbReference type="EMBL" id="BAABLW010000003">
    <property type="protein sequence ID" value="GAA4914965.1"/>
    <property type="molecule type" value="Genomic_DNA"/>
</dbReference>
<keyword evidence="10" id="KW-1185">Reference proteome</keyword>
<feature type="domain" description="VTT" evidence="8">
    <location>
        <begin position="40"/>
        <end position="170"/>
    </location>
</feature>
<feature type="transmembrane region" description="Helical" evidence="7">
    <location>
        <begin position="21"/>
        <end position="40"/>
    </location>
</feature>
<accession>A0ABP9FVM5</accession>
<comment type="similarity">
    <text evidence="2 7">Belongs to the DedA family.</text>
</comment>
<dbReference type="InterPro" id="IPR032818">
    <property type="entry name" value="DedA-like"/>
</dbReference>
<sequence length="246" mass="26865">MGIGDYLDLLNELILEAASGWWTLIGLFAFCVGDGFFPILPSDTLVVGLGSVQGQPGTPHWIWVILVAAAGAVLGDAVAYQLGRLIGGGMLEGRGRFRWMRKPAMVKTLLWARHELDKRGVLVIFVGRFIPGGRVAINFVAGATGFSLWRFLIIDAVASLVWASWLTGLGIAGTAIFGNMLIALPVAIAVAVLLGWVFERVFRLFTAWLDRKGVHLDPEGYQDTADADIEPPIHLRRRREEDGDTK</sequence>
<feature type="transmembrane region" description="Helical" evidence="7">
    <location>
        <begin position="60"/>
        <end position="80"/>
    </location>
</feature>
<evidence type="ECO:0000256" key="3">
    <source>
        <dbReference type="ARBA" id="ARBA00022475"/>
    </source>
</evidence>
<evidence type="ECO:0000256" key="7">
    <source>
        <dbReference type="RuleBase" id="RU367016"/>
    </source>
</evidence>
<evidence type="ECO:0000256" key="4">
    <source>
        <dbReference type="ARBA" id="ARBA00022692"/>
    </source>
</evidence>
<proteinExistence type="inferred from homology"/>
<dbReference type="Proteomes" id="UP001500368">
    <property type="component" value="Unassembled WGS sequence"/>
</dbReference>
<keyword evidence="6 7" id="KW-0472">Membrane</keyword>
<feature type="transmembrane region" description="Helical" evidence="7">
    <location>
        <begin position="171"/>
        <end position="198"/>
    </location>
</feature>
<gene>
    <name evidence="9" type="ORF">GCM10025790_07520</name>
</gene>